<accession>A0A8J3RTS7</accession>
<comment type="caution">
    <text evidence="1">The sequence shown here is derived from an EMBL/GenBank/DDBJ whole genome shotgun (WGS) entry which is preliminary data.</text>
</comment>
<evidence type="ECO:0000313" key="1">
    <source>
        <dbReference type="EMBL" id="GIH80046.1"/>
    </source>
</evidence>
<dbReference type="RefSeq" id="WP_203894493.1">
    <property type="nucleotide sequence ID" value="NZ_BOOH01000055.1"/>
</dbReference>
<organism evidence="1 2">
    <name type="scientific">Planobispora longispora</name>
    <dbReference type="NCBI Taxonomy" id="28887"/>
    <lineage>
        <taxon>Bacteria</taxon>
        <taxon>Bacillati</taxon>
        <taxon>Actinomycetota</taxon>
        <taxon>Actinomycetes</taxon>
        <taxon>Streptosporangiales</taxon>
        <taxon>Streptosporangiaceae</taxon>
        <taxon>Planobispora</taxon>
    </lineage>
</organism>
<dbReference type="Proteomes" id="UP000616724">
    <property type="component" value="Unassembled WGS sequence"/>
</dbReference>
<sequence length="156" mass="16396">MVDATMEQMQGLAEREGLADRWPQIQAAALPAFAADVVPGGPILPTGSRLGGRPALPGSGHWPTIGSEALTSVGQLDLGAFDAPVVGLPPVGLLSFFVGIDEPAANVVHAVRYFPDASRLRECASPTARFRNDELTGFPVCALRVQTTVNLPQQLL</sequence>
<reference evidence="1 2" key="1">
    <citation type="submission" date="2021-01" db="EMBL/GenBank/DDBJ databases">
        <title>Whole genome shotgun sequence of Planobispora longispora NBRC 13918.</title>
        <authorList>
            <person name="Komaki H."/>
            <person name="Tamura T."/>
        </authorList>
    </citation>
    <scope>NUCLEOTIDE SEQUENCE [LARGE SCALE GENOMIC DNA]</scope>
    <source>
        <strain evidence="1 2">NBRC 13918</strain>
    </source>
</reference>
<proteinExistence type="predicted"/>
<evidence type="ECO:0000313" key="2">
    <source>
        <dbReference type="Proteomes" id="UP000616724"/>
    </source>
</evidence>
<protein>
    <submittedName>
        <fullName evidence="1">Uncharacterized protein</fullName>
    </submittedName>
</protein>
<dbReference type="SUPFAM" id="SSF103032">
    <property type="entry name" value="Hypothetical protein YwqG"/>
    <property type="match status" value="1"/>
</dbReference>
<gene>
    <name evidence="1" type="ORF">Plo01_64750</name>
</gene>
<keyword evidence="2" id="KW-1185">Reference proteome</keyword>
<dbReference type="InterPro" id="IPR035948">
    <property type="entry name" value="YwqG-like_sf"/>
</dbReference>
<name>A0A8J3RTS7_9ACTN</name>
<dbReference type="Pfam" id="PF09234">
    <property type="entry name" value="DUF1963"/>
    <property type="match status" value="1"/>
</dbReference>
<dbReference type="InterPro" id="IPR015315">
    <property type="entry name" value="DUF1963"/>
</dbReference>
<dbReference type="Gene3D" id="2.30.320.10">
    <property type="entry name" value="YwqG-like"/>
    <property type="match status" value="1"/>
</dbReference>
<dbReference type="AlphaFoldDB" id="A0A8J3RTS7"/>
<dbReference type="EMBL" id="BOOH01000055">
    <property type="protein sequence ID" value="GIH80046.1"/>
    <property type="molecule type" value="Genomic_DNA"/>
</dbReference>